<name>A0A6P1CWR8_9NOCA</name>
<organism evidence="8 9">
    <name type="scientific">Nocardia cyriacigeorgica</name>
    <dbReference type="NCBI Taxonomy" id="135487"/>
    <lineage>
        <taxon>Bacteria</taxon>
        <taxon>Bacillati</taxon>
        <taxon>Actinomycetota</taxon>
        <taxon>Actinomycetes</taxon>
        <taxon>Mycobacteriales</taxon>
        <taxon>Nocardiaceae</taxon>
        <taxon>Nocardia</taxon>
    </lineage>
</organism>
<dbReference type="Gene3D" id="1.20.1250.20">
    <property type="entry name" value="MFS general substrate transporter like domains"/>
    <property type="match status" value="1"/>
</dbReference>
<accession>A0A6P1CWR8</accession>
<feature type="transmembrane region" description="Helical" evidence="7">
    <location>
        <begin position="76"/>
        <end position="96"/>
    </location>
</feature>
<proteinExistence type="predicted"/>
<keyword evidence="5 7" id="KW-1133">Transmembrane helix</keyword>
<sequence length="111" mass="11116">VLFFGSQNLQLVLGHSPLQAGMLLLPGMVASVVGSLLAAVLVRWWRPTSVLGGSLALAALGSALFLWLTADAATGMAPFVLGFGLIGTGVGIALTVSSDLVVSSAPAERAG</sequence>
<evidence type="ECO:0000256" key="4">
    <source>
        <dbReference type="ARBA" id="ARBA00022692"/>
    </source>
</evidence>
<keyword evidence="4 7" id="KW-0812">Transmembrane</keyword>
<evidence type="ECO:0000256" key="5">
    <source>
        <dbReference type="ARBA" id="ARBA00022989"/>
    </source>
</evidence>
<dbReference type="AlphaFoldDB" id="A0A6P1CWR8"/>
<dbReference type="SUPFAM" id="SSF103473">
    <property type="entry name" value="MFS general substrate transporter"/>
    <property type="match status" value="1"/>
</dbReference>
<comment type="subcellular location">
    <subcellularLocation>
        <location evidence="1">Cell membrane</location>
        <topology evidence="1">Multi-pass membrane protein</topology>
    </subcellularLocation>
</comment>
<evidence type="ECO:0000313" key="8">
    <source>
        <dbReference type="EMBL" id="NEW37038.1"/>
    </source>
</evidence>
<feature type="transmembrane region" description="Helical" evidence="7">
    <location>
        <begin position="49"/>
        <end position="70"/>
    </location>
</feature>
<evidence type="ECO:0000256" key="1">
    <source>
        <dbReference type="ARBA" id="ARBA00004651"/>
    </source>
</evidence>
<dbReference type="PANTHER" id="PTHR42718">
    <property type="entry name" value="MAJOR FACILITATOR SUPERFAMILY MULTIDRUG TRANSPORTER MFSC"/>
    <property type="match status" value="1"/>
</dbReference>
<protein>
    <submittedName>
        <fullName evidence="8">MFS transporter</fullName>
    </submittedName>
</protein>
<reference evidence="8 9" key="1">
    <citation type="submission" date="2020-01" db="EMBL/GenBank/DDBJ databases">
        <title>Genetics and antimicrobial susceptibilities of Nocardia species isolated from the soil; a comparison with species isolated from humans.</title>
        <authorList>
            <person name="Carrasco G."/>
            <person name="Monzon S."/>
            <person name="Sansegundo M."/>
            <person name="Garcia E."/>
            <person name="Garrido N."/>
            <person name="Medina M.J."/>
            <person name="Villalon P."/>
            <person name="Ramirez-Arocha A.C."/>
            <person name="Jimenez P."/>
            <person name="Cuesta I."/>
            <person name="Valdezate S."/>
        </authorList>
    </citation>
    <scope>NUCLEOTIDE SEQUENCE [LARGE SCALE GENOMIC DNA]</scope>
    <source>
        <strain evidence="8 9">CNM20110626</strain>
    </source>
</reference>
<feature type="transmembrane region" description="Helical" evidence="7">
    <location>
        <begin position="20"/>
        <end position="42"/>
    </location>
</feature>
<evidence type="ECO:0000256" key="2">
    <source>
        <dbReference type="ARBA" id="ARBA00022448"/>
    </source>
</evidence>
<dbReference type="EMBL" id="JAAGVB010000329">
    <property type="protein sequence ID" value="NEW37038.1"/>
    <property type="molecule type" value="Genomic_DNA"/>
</dbReference>
<evidence type="ECO:0000313" key="9">
    <source>
        <dbReference type="Proteomes" id="UP000471166"/>
    </source>
</evidence>
<gene>
    <name evidence="8" type="ORF">GV791_31470</name>
</gene>
<comment type="caution">
    <text evidence="8">The sequence shown here is derived from an EMBL/GenBank/DDBJ whole genome shotgun (WGS) entry which is preliminary data.</text>
</comment>
<feature type="non-terminal residue" evidence="8">
    <location>
        <position position="1"/>
    </location>
</feature>
<evidence type="ECO:0000256" key="3">
    <source>
        <dbReference type="ARBA" id="ARBA00022475"/>
    </source>
</evidence>
<dbReference type="PANTHER" id="PTHR42718:SF47">
    <property type="entry name" value="METHYL VIOLOGEN RESISTANCE PROTEIN SMVA"/>
    <property type="match status" value="1"/>
</dbReference>
<dbReference type="GO" id="GO:0005886">
    <property type="term" value="C:plasma membrane"/>
    <property type="evidence" value="ECO:0007669"/>
    <property type="project" value="UniProtKB-SubCell"/>
</dbReference>
<keyword evidence="3" id="KW-1003">Cell membrane</keyword>
<keyword evidence="6 7" id="KW-0472">Membrane</keyword>
<evidence type="ECO:0000256" key="6">
    <source>
        <dbReference type="ARBA" id="ARBA00023136"/>
    </source>
</evidence>
<dbReference type="Proteomes" id="UP000471166">
    <property type="component" value="Unassembled WGS sequence"/>
</dbReference>
<evidence type="ECO:0000256" key="7">
    <source>
        <dbReference type="SAM" id="Phobius"/>
    </source>
</evidence>
<dbReference type="InterPro" id="IPR036259">
    <property type="entry name" value="MFS_trans_sf"/>
</dbReference>
<keyword evidence="2" id="KW-0813">Transport</keyword>
<feature type="non-terminal residue" evidence="8">
    <location>
        <position position="111"/>
    </location>
</feature>